<feature type="transmembrane region" description="Helical" evidence="1">
    <location>
        <begin position="50"/>
        <end position="71"/>
    </location>
</feature>
<evidence type="ECO:0000256" key="1">
    <source>
        <dbReference type="SAM" id="Phobius"/>
    </source>
</evidence>
<evidence type="ECO:0000313" key="3">
    <source>
        <dbReference type="Proteomes" id="UP001431902"/>
    </source>
</evidence>
<dbReference type="EMBL" id="JASGBH010000004">
    <property type="protein sequence ID" value="MDI9233518.1"/>
    <property type="molecule type" value="Genomic_DNA"/>
</dbReference>
<proteinExistence type="predicted"/>
<evidence type="ECO:0000313" key="2">
    <source>
        <dbReference type="EMBL" id="MDI9233518.1"/>
    </source>
</evidence>
<sequence>MTAQRIRLIKCHVCGKPIASDANPCTECGTKDPFGWVAEKENLERVKSKALLTSVQITGFLFFIFLLIKFWEPLLNKFSH</sequence>
<keyword evidence="1" id="KW-0812">Transmembrane</keyword>
<dbReference type="Proteomes" id="UP001431902">
    <property type="component" value="Unassembled WGS sequence"/>
</dbReference>
<keyword evidence="3" id="KW-1185">Reference proteome</keyword>
<keyword evidence="1" id="KW-1133">Transmembrane helix</keyword>
<comment type="caution">
    <text evidence="2">The sequence shown here is derived from an EMBL/GenBank/DDBJ whole genome shotgun (WGS) entry which is preliminary data.</text>
</comment>
<protein>
    <recommendedName>
        <fullName evidence="4">Zinc ribbon domain-containing protein</fullName>
    </recommendedName>
</protein>
<keyword evidence="1" id="KW-0472">Membrane</keyword>
<evidence type="ECO:0008006" key="4">
    <source>
        <dbReference type="Google" id="ProtNLM"/>
    </source>
</evidence>
<organism evidence="2 3">
    <name type="scientific">Limnohabitans lacus</name>
    <dbReference type="NCBI Taxonomy" id="3045173"/>
    <lineage>
        <taxon>Bacteria</taxon>
        <taxon>Pseudomonadati</taxon>
        <taxon>Pseudomonadota</taxon>
        <taxon>Betaproteobacteria</taxon>
        <taxon>Burkholderiales</taxon>
        <taxon>Comamonadaceae</taxon>
        <taxon>Limnohabitans</taxon>
    </lineage>
</organism>
<accession>A0ABT6X601</accession>
<reference evidence="2" key="1">
    <citation type="submission" date="2023-05" db="EMBL/GenBank/DDBJ databases">
        <title>Limnohabitans sp. strain HM2-2 Genome sequencing and assembly.</title>
        <authorList>
            <person name="Jung Y."/>
        </authorList>
    </citation>
    <scope>NUCLEOTIDE SEQUENCE</scope>
    <source>
        <strain evidence="2">HM2-2</strain>
    </source>
</reference>
<name>A0ABT6X601_9BURK</name>
<gene>
    <name evidence="2" type="ORF">QLQ16_06685</name>
</gene>